<protein>
    <submittedName>
        <fullName evidence="1">Uncharacterized protein</fullName>
    </submittedName>
</protein>
<evidence type="ECO:0000313" key="1">
    <source>
        <dbReference type="EMBL" id="MBE2886750.1"/>
    </source>
</evidence>
<accession>A0ABR9NR53</accession>
<proteinExistence type="predicted"/>
<keyword evidence="2" id="KW-1185">Reference proteome</keyword>
<organism evidence="1 2">
    <name type="scientific">Geobacter anodireducens</name>
    <dbReference type="NCBI Taxonomy" id="1340425"/>
    <lineage>
        <taxon>Bacteria</taxon>
        <taxon>Pseudomonadati</taxon>
        <taxon>Thermodesulfobacteriota</taxon>
        <taxon>Desulfuromonadia</taxon>
        <taxon>Geobacterales</taxon>
        <taxon>Geobacteraceae</taxon>
        <taxon>Geobacter</taxon>
    </lineage>
</organism>
<gene>
    <name evidence="1" type="ORF">IIE05_02075</name>
</gene>
<dbReference type="Proteomes" id="UP000618926">
    <property type="component" value="Unassembled WGS sequence"/>
</dbReference>
<comment type="caution">
    <text evidence="1">The sequence shown here is derived from an EMBL/GenBank/DDBJ whole genome shotgun (WGS) entry which is preliminary data.</text>
</comment>
<sequence>MLDAFPNADALFLGNYLIPYMRHSATRLKYRKLVALDDGTDTLRINDLRKRNCFGENFRERVPIWKSIKSYIRKEYIDWTLFDEHELCFFSTYDLEVKKSDSLITNNYEHLRRRLNNQRVVNEVYFLGEPLCEDGYISDIVYSKYLTRIQQYFAGQKFIYVPHPRESNDKVTNISAKHGFPVRRFNVPIEIQLILGEQQPIVLASFFSTALDNCRLIFGQRLAIKAFYIDRQDLNVGYDFIYDIYDYLDSKITYNFDVLRQY</sequence>
<reference evidence="1 2" key="1">
    <citation type="submission" date="2020-10" db="EMBL/GenBank/DDBJ databases">
        <title>Investigation of anaerobic biodegradation of phenanthrene by a sulfate-dependent Geobacter anodireducens strain PheS2.</title>
        <authorList>
            <person name="Zhang Z."/>
        </authorList>
    </citation>
    <scope>NUCLEOTIDE SEQUENCE [LARGE SCALE GENOMIC DNA]</scope>
    <source>
        <strain evidence="1 2">PheS2</strain>
    </source>
</reference>
<evidence type="ECO:0000313" key="2">
    <source>
        <dbReference type="Proteomes" id="UP000618926"/>
    </source>
</evidence>
<dbReference type="Pfam" id="PF07388">
    <property type="entry name" value="A-2_8-polyST"/>
    <property type="match status" value="1"/>
</dbReference>
<dbReference type="InterPro" id="IPR010866">
    <property type="entry name" value="A-2_8-polyST"/>
</dbReference>
<name>A0ABR9NR53_9BACT</name>
<dbReference type="EMBL" id="JADBFD010000002">
    <property type="protein sequence ID" value="MBE2886750.1"/>
    <property type="molecule type" value="Genomic_DNA"/>
</dbReference>